<keyword evidence="1" id="KW-0732">Signal</keyword>
<name>A0ABV5HTP3_9VIBR</name>
<dbReference type="RefSeq" id="WP_017788951.1">
    <property type="nucleotide sequence ID" value="NZ_JBHMEP010000010.1"/>
</dbReference>
<feature type="chain" id="PRO_5045100842" description="Lipoprotein" evidence="1">
    <location>
        <begin position="23"/>
        <end position="285"/>
    </location>
</feature>
<evidence type="ECO:0000313" key="2">
    <source>
        <dbReference type="EMBL" id="MFB9137267.1"/>
    </source>
</evidence>
<accession>A0ABV5HTP3</accession>
<reference evidence="2 3" key="1">
    <citation type="submission" date="2024-09" db="EMBL/GenBank/DDBJ databases">
        <authorList>
            <person name="Sun Q."/>
            <person name="Mori K."/>
        </authorList>
    </citation>
    <scope>NUCLEOTIDE SEQUENCE [LARGE SCALE GENOMIC DNA]</scope>
    <source>
        <strain evidence="2 3">CECT 8064</strain>
    </source>
</reference>
<evidence type="ECO:0000256" key="1">
    <source>
        <dbReference type="SAM" id="SignalP"/>
    </source>
</evidence>
<organism evidence="2 3">
    <name type="scientific">Vibrio olivae</name>
    <dbReference type="NCBI Taxonomy" id="1243002"/>
    <lineage>
        <taxon>Bacteria</taxon>
        <taxon>Pseudomonadati</taxon>
        <taxon>Pseudomonadota</taxon>
        <taxon>Gammaproteobacteria</taxon>
        <taxon>Vibrionales</taxon>
        <taxon>Vibrionaceae</taxon>
        <taxon>Vibrio</taxon>
    </lineage>
</organism>
<feature type="signal peptide" evidence="1">
    <location>
        <begin position="1"/>
        <end position="22"/>
    </location>
</feature>
<evidence type="ECO:0008006" key="4">
    <source>
        <dbReference type="Google" id="ProtNLM"/>
    </source>
</evidence>
<dbReference type="EMBL" id="JBHMEP010000010">
    <property type="protein sequence ID" value="MFB9137267.1"/>
    <property type="molecule type" value="Genomic_DNA"/>
</dbReference>
<evidence type="ECO:0000313" key="3">
    <source>
        <dbReference type="Proteomes" id="UP001589645"/>
    </source>
</evidence>
<keyword evidence="3" id="KW-1185">Reference proteome</keyword>
<comment type="caution">
    <text evidence="2">The sequence shown here is derived from an EMBL/GenBank/DDBJ whole genome shotgun (WGS) entry which is preliminary data.</text>
</comment>
<sequence>MNQKLTLLLSTIICSLFLNGCAVSPKQYDTQQSRALNIARAGGIYDQDLQDSSDGTNSYKKSLLLRALNATALLTSLDAPLSGMTGAQTLAFNAGNIMATPDNPSARPSLMAWMPKTEASNKDNARIKFEELVDASLINTAQNMGIIVEKLADKGITMPKLNGWDINIWTVDAPQFGCKPEHCVIATHVARINDWQTPEFITSGPGASFILDSNHPSQYSRIIFQQTTEKVSFPVDEFYRQLSASLPAWSAMYFPPNTVFKDGQTLPYPVLYEHGQQLMFVTPQS</sequence>
<gene>
    <name evidence="2" type="ORF">ACFFUV_20080</name>
</gene>
<dbReference type="Proteomes" id="UP001589645">
    <property type="component" value="Unassembled WGS sequence"/>
</dbReference>
<proteinExistence type="predicted"/>
<protein>
    <recommendedName>
        <fullName evidence="4">Lipoprotein</fullName>
    </recommendedName>
</protein>